<dbReference type="PROSITE" id="PS50088">
    <property type="entry name" value="ANK_REPEAT"/>
    <property type="match status" value="1"/>
</dbReference>
<evidence type="ECO:0000313" key="6">
    <source>
        <dbReference type="Proteomes" id="UP000297716"/>
    </source>
</evidence>
<evidence type="ECO:0000256" key="4">
    <source>
        <dbReference type="SAM" id="MobiDB-lite"/>
    </source>
</evidence>
<keyword evidence="2 3" id="KW-0040">ANK repeat</keyword>
<dbReference type="SMART" id="SM00248">
    <property type="entry name" value="ANK"/>
    <property type="match status" value="6"/>
</dbReference>
<dbReference type="PANTHER" id="PTHR24123">
    <property type="entry name" value="ANKYRIN REPEAT-CONTAINING"/>
    <property type="match status" value="1"/>
</dbReference>
<feature type="region of interest" description="Disordered" evidence="4">
    <location>
        <begin position="794"/>
        <end position="821"/>
    </location>
</feature>
<feature type="repeat" description="ANK" evidence="3">
    <location>
        <begin position="684"/>
        <end position="716"/>
    </location>
</feature>
<dbReference type="SUPFAM" id="SSF48403">
    <property type="entry name" value="Ankyrin repeat"/>
    <property type="match status" value="2"/>
</dbReference>
<dbReference type="AlphaFoldDB" id="A0A4Z0YG65"/>
<proteinExistence type="predicted"/>
<dbReference type="InterPro" id="IPR036770">
    <property type="entry name" value="Ankyrin_rpt-contain_sf"/>
</dbReference>
<dbReference type="Pfam" id="PF12796">
    <property type="entry name" value="Ank_2"/>
    <property type="match status" value="1"/>
</dbReference>
<dbReference type="PANTHER" id="PTHR24123:SF33">
    <property type="entry name" value="PROTEIN HOS4"/>
    <property type="match status" value="1"/>
</dbReference>
<keyword evidence="6" id="KW-1185">Reference proteome</keyword>
<organism evidence="5 6">
    <name type="scientific">Xylaria hypoxylon</name>
    <dbReference type="NCBI Taxonomy" id="37992"/>
    <lineage>
        <taxon>Eukaryota</taxon>
        <taxon>Fungi</taxon>
        <taxon>Dikarya</taxon>
        <taxon>Ascomycota</taxon>
        <taxon>Pezizomycotina</taxon>
        <taxon>Sordariomycetes</taxon>
        <taxon>Xylariomycetidae</taxon>
        <taxon>Xylariales</taxon>
        <taxon>Xylariaceae</taxon>
        <taxon>Xylaria</taxon>
    </lineage>
</organism>
<dbReference type="Gene3D" id="1.25.40.20">
    <property type="entry name" value="Ankyrin repeat-containing domain"/>
    <property type="match status" value="1"/>
</dbReference>
<sequence length="821" mass="89791">LSTYETKLRDKLRLRKKLKKADWPAVYQHVRDRGEKETGIYINGTKIPWKKAWKEIRRSGYRSASSMIVTINDFVRPAVSTSSGCNCANTLTHNPPALIVSISTIANVLTPCANADRGSTRARELHLTELDSSHRNIPNLSTTQYIGGTHALSTTTTLASDFDVSYHRVFLESIPINTFRKTMHSIVSNSIKAPHNSGVVSGQQSEVNILGDIMHVVLGLNCGKSSPMSSFQRLGYSSSAPALNFDSYHFLARALYLLSNKIIDWNSPSNIELFDILFTYLQNRVLFQFLRSDLPTARAAWEASVPFAWVSHREDALYFLLKIGLERPDWLLPHGHMYLSVAASAGFLDIIRDLLRIGIRADDTIKYNSGIMRFSFAIFSSAILEAVQAKSMASVEALIQSQVLDMFLDYGADVDSRRKGGWGNATPLSELYAQNAVLSKWKPSLLDQSYYWNIKLYERLRPYSLKEAKQITRPGICLSAKRGKESLQAYLDSRPPQHPADRARLLELILAEQFFMEDWNIDAQVIQGLVDFGVDIKLPTITTTPTSLCRQLVLTATKLGFTDDISSLLRLLISQGAAIDDLVVDAAVTETGLGVLPELVNYGADIQNCGVYALCSAACFNNFEAVSWLLQAGVDINAIGYSGQTALQGACACAWAVGDHARIDLVKTLIAQGADVNAPAAKYRGMTALQIAASEGDIGTALVLLEHGANINAPPAKQAGLCALDAAACNGRLDMVKLLLSMAAHSHDRGTTGYAGAIRLAVGRGHIAVAELIREHIKTFGNCIIVDLQDGNMVDAPDDSSQSSDDDDASDDSESYDSESD</sequence>
<comment type="caution">
    <text evidence="5">The sequence shown here is derived from an EMBL/GenBank/DDBJ whole genome shotgun (WGS) entry which is preliminary data.</text>
</comment>
<feature type="non-terminal residue" evidence="5">
    <location>
        <position position="1"/>
    </location>
</feature>
<feature type="compositionally biased region" description="Acidic residues" evidence="4">
    <location>
        <begin position="804"/>
        <end position="821"/>
    </location>
</feature>
<dbReference type="InterPro" id="IPR002110">
    <property type="entry name" value="Ankyrin_rpt"/>
</dbReference>
<dbReference type="PROSITE" id="PS50297">
    <property type="entry name" value="ANK_REP_REGION"/>
    <property type="match status" value="1"/>
</dbReference>
<dbReference type="STRING" id="37992.A0A4Z0YG65"/>
<dbReference type="OrthoDB" id="539213at2759"/>
<accession>A0A4Z0YG65</accession>
<evidence type="ECO:0000256" key="3">
    <source>
        <dbReference type="PROSITE-ProRule" id="PRU00023"/>
    </source>
</evidence>
<gene>
    <name evidence="5" type="ORF">E0Z10_g10489</name>
</gene>
<dbReference type="InterPro" id="IPR051165">
    <property type="entry name" value="Multifunctional_ANK_Repeat"/>
</dbReference>
<evidence type="ECO:0000313" key="5">
    <source>
        <dbReference type="EMBL" id="TGJ78275.1"/>
    </source>
</evidence>
<dbReference type="Pfam" id="PF13637">
    <property type="entry name" value="Ank_4"/>
    <property type="match status" value="1"/>
</dbReference>
<dbReference type="Proteomes" id="UP000297716">
    <property type="component" value="Unassembled WGS sequence"/>
</dbReference>
<keyword evidence="1" id="KW-0677">Repeat</keyword>
<reference evidence="5 6" key="1">
    <citation type="submission" date="2019-03" db="EMBL/GenBank/DDBJ databases">
        <title>Draft genome sequence of Xylaria hypoxylon DSM 108379, a ubiquitous saprotrophic-parasitic fungi on hardwood.</title>
        <authorList>
            <person name="Buettner E."/>
            <person name="Leonhardt S."/>
            <person name="Gebauer A.M."/>
            <person name="Liers C."/>
            <person name="Hofrichter M."/>
            <person name="Kellner H."/>
        </authorList>
    </citation>
    <scope>NUCLEOTIDE SEQUENCE [LARGE SCALE GENOMIC DNA]</scope>
    <source>
        <strain evidence="5 6">DSM 108379</strain>
    </source>
</reference>
<evidence type="ECO:0000256" key="1">
    <source>
        <dbReference type="ARBA" id="ARBA00022737"/>
    </source>
</evidence>
<name>A0A4Z0YG65_9PEZI</name>
<dbReference type="EMBL" id="SKBN01000421">
    <property type="protein sequence ID" value="TGJ78275.1"/>
    <property type="molecule type" value="Genomic_DNA"/>
</dbReference>
<protein>
    <submittedName>
        <fullName evidence="5">Uncharacterized protein</fullName>
    </submittedName>
</protein>
<evidence type="ECO:0000256" key="2">
    <source>
        <dbReference type="ARBA" id="ARBA00023043"/>
    </source>
</evidence>